<evidence type="ECO:0000313" key="2">
    <source>
        <dbReference type="EMBL" id="CAD6246352.1"/>
    </source>
</evidence>
<reference evidence="2" key="1">
    <citation type="submission" date="2020-10" db="EMBL/GenBank/DDBJ databases">
        <authorList>
            <person name="Han B."/>
            <person name="Lu T."/>
            <person name="Zhao Q."/>
            <person name="Huang X."/>
            <person name="Zhao Y."/>
        </authorList>
    </citation>
    <scope>NUCLEOTIDE SEQUENCE</scope>
</reference>
<keyword evidence="3" id="KW-1185">Reference proteome</keyword>
<evidence type="ECO:0000256" key="1">
    <source>
        <dbReference type="SAM" id="MobiDB-lite"/>
    </source>
</evidence>
<evidence type="ECO:0000313" key="3">
    <source>
        <dbReference type="Proteomes" id="UP000604825"/>
    </source>
</evidence>
<dbReference type="Proteomes" id="UP000604825">
    <property type="component" value="Unassembled WGS sequence"/>
</dbReference>
<organism evidence="2 3">
    <name type="scientific">Miscanthus lutarioriparius</name>
    <dbReference type="NCBI Taxonomy" id="422564"/>
    <lineage>
        <taxon>Eukaryota</taxon>
        <taxon>Viridiplantae</taxon>
        <taxon>Streptophyta</taxon>
        <taxon>Embryophyta</taxon>
        <taxon>Tracheophyta</taxon>
        <taxon>Spermatophyta</taxon>
        <taxon>Magnoliopsida</taxon>
        <taxon>Liliopsida</taxon>
        <taxon>Poales</taxon>
        <taxon>Poaceae</taxon>
        <taxon>PACMAD clade</taxon>
        <taxon>Panicoideae</taxon>
        <taxon>Andropogonodae</taxon>
        <taxon>Andropogoneae</taxon>
        <taxon>Saccharinae</taxon>
        <taxon>Miscanthus</taxon>
    </lineage>
</organism>
<dbReference type="AlphaFoldDB" id="A0A811PR45"/>
<protein>
    <submittedName>
        <fullName evidence="2">Uncharacterized protein</fullName>
    </submittedName>
</protein>
<name>A0A811PR45_9POAL</name>
<sequence>MTEGVESWRRHHKDLTMRTGEGSSGGVRLNTDGMGSNRSVGGRWKKNQKLKCKNHKCEPQRQGEVPVPGGDAAALLGVERLLAKTLTSRASDSPTLSSSCSRPRPTAARRDWRCLVSVPSRMRSRAAPVGCGVAPAGVVRRRRAVRVRRRWLEEECRRGLVRSRQADRVRRGWVELRRRRGFRPEQANGWGLSYSCNCKERGWGVGGGGLAVTPLGPRSQQKWAGPRSLSGWVGLGA</sequence>
<dbReference type="EMBL" id="CAJGYO010000007">
    <property type="protein sequence ID" value="CAD6246352.1"/>
    <property type="molecule type" value="Genomic_DNA"/>
</dbReference>
<proteinExistence type="predicted"/>
<accession>A0A811PR45</accession>
<comment type="caution">
    <text evidence="2">The sequence shown here is derived from an EMBL/GenBank/DDBJ whole genome shotgun (WGS) entry which is preliminary data.</text>
</comment>
<feature type="region of interest" description="Disordered" evidence="1">
    <location>
        <begin position="1"/>
        <end position="42"/>
    </location>
</feature>
<gene>
    <name evidence="2" type="ORF">NCGR_LOCUS30618</name>
</gene>